<evidence type="ECO:0000313" key="7">
    <source>
        <dbReference type="Proteomes" id="UP000480929"/>
    </source>
</evidence>
<evidence type="ECO:0000256" key="2">
    <source>
        <dbReference type="ARBA" id="ARBA00023118"/>
    </source>
</evidence>
<dbReference type="AlphaFoldDB" id="A0A6N7S3G5"/>
<dbReference type="Proteomes" id="UP000433575">
    <property type="component" value="Unassembled WGS sequence"/>
</dbReference>
<dbReference type="EMBL" id="WKPJ01000003">
    <property type="protein sequence ID" value="MSA88417.1"/>
    <property type="molecule type" value="Genomic_DNA"/>
</dbReference>
<dbReference type="InterPro" id="IPR000160">
    <property type="entry name" value="GGDEF_dom"/>
</dbReference>
<dbReference type="InterPro" id="IPR043128">
    <property type="entry name" value="Rev_trsase/Diguanyl_cyclase"/>
</dbReference>
<evidence type="ECO:0000313" key="6">
    <source>
        <dbReference type="Proteomes" id="UP000433575"/>
    </source>
</evidence>
<dbReference type="InterPro" id="IPR054767">
    <property type="entry name" value="Cas10-Cmr2_palm2"/>
</dbReference>
<evidence type="ECO:0000256" key="1">
    <source>
        <dbReference type="ARBA" id="ARBA00022741"/>
    </source>
</evidence>
<dbReference type="Proteomes" id="UP000480929">
    <property type="component" value="Unassembled WGS sequence"/>
</dbReference>
<dbReference type="OrthoDB" id="94855at2"/>
<keyword evidence="2" id="KW-0051">Antiviral defense</keyword>
<sequence>MLKTVVGISIEKIQQVIYDSIRSEIQESQNNDNTLKRVVVTSKQISEGFYHSMKEFIDEILLQSSGCIIFTSSSDDEAIKRQLKKMYKQYYETTKGAMELRYYISKMKIDDNADKLKAIQTMKRSLKEHEALSFVIEENQDWLFSLQKVKNNSHLQDKSIPDYGAFVENINQLYHESENEKYFRIAVIKADFDGLGKLFSAIEDYETYKKISEVLSQFICLDNLDKVAKKLMDKSEELKKWIFPFYAAGDDLFFTVEIFNLNRAIELCVEILNKINTKLLPVKQYLNLSVGVEITQNHEPIRYFYERVEEQLQRAKQAEAKQAIKGIKISIANTTFTCSYNERKKRYEGNWVNFQNDLEKLRNAQAQDIKVRAFLFTLLEKLASFKKRKAQNNQLANIILYHCIPQFINDTNKEKAKAELDMINIVLSQLVDYSKNTGTPKKPQHELQFDNIDNLINYIRILLMFTDERFEKNQKSRIQSNPFQVIKIRGSVFNRTLRYLYNNNLSVPLPQSSGIENFRTFFVHNDVYQVEEKDEKGKVKLRNIDYYQTLPLSNSIFYRMKRDGIDFEKNMEMMDNFVQSSIAIPSKTKQKPQALTFNYNKVIQLKASVEPWWTSDYVDSLYVFYRFKEARIHYCVQFPSPKKGKKKEK</sequence>
<dbReference type="Pfam" id="PF22335">
    <property type="entry name" value="Cas10-Cmr2_palm2"/>
    <property type="match status" value="1"/>
</dbReference>
<dbReference type="GO" id="GO:0000166">
    <property type="term" value="F:nucleotide binding"/>
    <property type="evidence" value="ECO:0007669"/>
    <property type="project" value="UniProtKB-KW"/>
</dbReference>
<comment type="caution">
    <text evidence="4">The sequence shown here is derived from an EMBL/GenBank/DDBJ whole genome shotgun (WGS) entry which is preliminary data.</text>
</comment>
<dbReference type="EMBL" id="WKPI01000006">
    <property type="protein sequence ID" value="MSC32609.1"/>
    <property type="molecule type" value="Genomic_DNA"/>
</dbReference>
<feature type="domain" description="GGDEF" evidence="3">
    <location>
        <begin position="183"/>
        <end position="329"/>
    </location>
</feature>
<gene>
    <name evidence="5" type="ORF">GKD88_05695</name>
    <name evidence="4" type="ORF">GKE08_03665</name>
</gene>
<organism evidence="4 6">
    <name type="scientific">Holdemania massiliensis</name>
    <dbReference type="NCBI Taxonomy" id="1468449"/>
    <lineage>
        <taxon>Bacteria</taxon>
        <taxon>Bacillati</taxon>
        <taxon>Bacillota</taxon>
        <taxon>Erysipelotrichia</taxon>
        <taxon>Erysipelotrichales</taxon>
        <taxon>Erysipelotrichaceae</taxon>
        <taxon>Holdemania</taxon>
    </lineage>
</organism>
<name>A0A6N7S3G5_9FIRM</name>
<accession>A0A6N7S3G5</accession>
<protein>
    <recommendedName>
        <fullName evidence="3">GGDEF domain-containing protein</fullName>
    </recommendedName>
</protein>
<dbReference type="Gene3D" id="3.30.70.270">
    <property type="match status" value="1"/>
</dbReference>
<proteinExistence type="predicted"/>
<evidence type="ECO:0000313" key="4">
    <source>
        <dbReference type="EMBL" id="MSA88417.1"/>
    </source>
</evidence>
<dbReference type="PROSITE" id="PS50887">
    <property type="entry name" value="GGDEF"/>
    <property type="match status" value="1"/>
</dbReference>
<keyword evidence="1" id="KW-0547">Nucleotide-binding</keyword>
<keyword evidence="7" id="KW-1185">Reference proteome</keyword>
<reference evidence="6 7" key="1">
    <citation type="journal article" date="2019" name="Nat. Med.">
        <title>A library of human gut bacterial isolates paired with longitudinal multiomics data enables mechanistic microbiome research.</title>
        <authorList>
            <person name="Poyet M."/>
            <person name="Groussin M."/>
            <person name="Gibbons S.M."/>
            <person name="Avila-Pacheco J."/>
            <person name="Jiang X."/>
            <person name="Kearney S.M."/>
            <person name="Perrotta A.R."/>
            <person name="Berdy B."/>
            <person name="Zhao S."/>
            <person name="Lieberman T.D."/>
            <person name="Swanson P.K."/>
            <person name="Smith M."/>
            <person name="Roesemann S."/>
            <person name="Alexander J.E."/>
            <person name="Rich S.A."/>
            <person name="Livny J."/>
            <person name="Vlamakis H."/>
            <person name="Clish C."/>
            <person name="Bullock K."/>
            <person name="Deik A."/>
            <person name="Scott J."/>
            <person name="Pierce K.A."/>
            <person name="Xavier R.J."/>
            <person name="Alm E.J."/>
        </authorList>
    </citation>
    <scope>NUCLEOTIDE SEQUENCE [LARGE SCALE GENOMIC DNA]</scope>
    <source>
        <strain evidence="4 6">BIOML-A4</strain>
        <strain evidence="5 7">BIOML-A5</strain>
    </source>
</reference>
<evidence type="ECO:0000259" key="3">
    <source>
        <dbReference type="PROSITE" id="PS50887"/>
    </source>
</evidence>
<dbReference type="RefSeq" id="WP_154237987.1">
    <property type="nucleotide sequence ID" value="NZ_CAUFAO010000001.1"/>
</dbReference>
<dbReference type="GO" id="GO:0051607">
    <property type="term" value="P:defense response to virus"/>
    <property type="evidence" value="ECO:0007669"/>
    <property type="project" value="UniProtKB-KW"/>
</dbReference>
<evidence type="ECO:0000313" key="5">
    <source>
        <dbReference type="EMBL" id="MSC32609.1"/>
    </source>
</evidence>